<evidence type="ECO:0000256" key="1">
    <source>
        <dbReference type="SAM" id="MobiDB-lite"/>
    </source>
</evidence>
<feature type="region of interest" description="Disordered" evidence="1">
    <location>
        <begin position="91"/>
        <end position="128"/>
    </location>
</feature>
<dbReference type="InterPro" id="IPR001387">
    <property type="entry name" value="Cro/C1-type_HTH"/>
</dbReference>
<feature type="compositionally biased region" description="Low complexity" evidence="1">
    <location>
        <begin position="140"/>
        <end position="160"/>
    </location>
</feature>
<keyword evidence="2" id="KW-0472">Membrane</keyword>
<keyword evidence="2" id="KW-1133">Transmembrane helix</keyword>
<dbReference type="RefSeq" id="WP_248636827.1">
    <property type="nucleotide sequence ID" value="NZ_JALPTH010000033.1"/>
</dbReference>
<sequence>MSGATGSTGADGDAEVFAELLRGLKERSGLSYGALAKRLHMSTSTLHRYCNGSATPADYAPVERLARVCRATPAELVELHRHWILADAARGRKTVGPPRPEGEGEGAGGRTAPPTGAEGTTVGAAAAEAAAADAGRTATGTAEAAAADTGRTATGAAEAAPVHDGGSEQAAEPVVAGPGPSTALRPTRRRTAVIAAVAAAAVLGAVVLAVNLPSSGGGTRGTAQGPAGASGAATGPADGKRPSPSLSASPSATPSSSPSASASRDAEKGKPSAGASKPAAVGGGDGGSGAGDGEGGDGNEAEPQGSTSVNVATRPFVYEGPCSQHFLVDSEPSQVGPPAPTEQDAPRWAAAYGAVSSDEQRVAVTLQGSGKDTIVLDSLQVRVVSKGAPPAWNDYAMGSGCGGEVESASFDVDLDAGSPTATTKNGQRGFPFSVTESDPLVFYVTAHTRAHDVRWDLTLKWSSGDRQGTVHIDNDGTPFRTSGSAGRPSYHYPLGGGEWIRREEE</sequence>
<dbReference type="EMBL" id="JALPTH010000033">
    <property type="protein sequence ID" value="MCK8681003.1"/>
    <property type="molecule type" value="Genomic_DNA"/>
</dbReference>
<dbReference type="Pfam" id="PF13560">
    <property type="entry name" value="HTH_31"/>
    <property type="match status" value="1"/>
</dbReference>
<dbReference type="InterPro" id="IPR010982">
    <property type="entry name" value="Lambda_DNA-bd_dom_sf"/>
</dbReference>
<dbReference type="Gene3D" id="1.10.260.40">
    <property type="entry name" value="lambda repressor-like DNA-binding domains"/>
    <property type="match status" value="1"/>
</dbReference>
<accession>A0ABT0II57</accession>
<dbReference type="SUPFAM" id="SSF47413">
    <property type="entry name" value="lambda repressor-like DNA-binding domains"/>
    <property type="match status" value="1"/>
</dbReference>
<evidence type="ECO:0000259" key="3">
    <source>
        <dbReference type="PROSITE" id="PS50943"/>
    </source>
</evidence>
<feature type="domain" description="HTH cro/C1-type" evidence="3">
    <location>
        <begin position="21"/>
        <end position="76"/>
    </location>
</feature>
<dbReference type="CDD" id="cd00093">
    <property type="entry name" value="HTH_XRE"/>
    <property type="match status" value="1"/>
</dbReference>
<keyword evidence="5" id="KW-1185">Reference proteome</keyword>
<comment type="caution">
    <text evidence="4">The sequence shown here is derived from an EMBL/GenBank/DDBJ whole genome shotgun (WGS) entry which is preliminary data.</text>
</comment>
<feature type="compositionally biased region" description="Low complexity" evidence="1">
    <location>
        <begin position="110"/>
        <end position="128"/>
    </location>
</feature>
<feature type="transmembrane region" description="Helical" evidence="2">
    <location>
        <begin position="192"/>
        <end position="212"/>
    </location>
</feature>
<evidence type="ECO:0000313" key="5">
    <source>
        <dbReference type="Proteomes" id="UP001522868"/>
    </source>
</evidence>
<dbReference type="PROSITE" id="PS50943">
    <property type="entry name" value="HTH_CROC1"/>
    <property type="match status" value="1"/>
</dbReference>
<name>A0ABT0II57_9ACTN</name>
<feature type="compositionally biased region" description="Low complexity" evidence="1">
    <location>
        <begin position="221"/>
        <end position="263"/>
    </location>
</feature>
<evidence type="ECO:0000256" key="2">
    <source>
        <dbReference type="SAM" id="Phobius"/>
    </source>
</evidence>
<feature type="compositionally biased region" description="Gly residues" evidence="1">
    <location>
        <begin position="281"/>
        <end position="293"/>
    </location>
</feature>
<keyword evidence="2" id="KW-0812">Transmembrane</keyword>
<feature type="region of interest" description="Disordered" evidence="1">
    <location>
        <begin position="217"/>
        <end position="307"/>
    </location>
</feature>
<dbReference type="SMART" id="SM00530">
    <property type="entry name" value="HTH_XRE"/>
    <property type="match status" value="1"/>
</dbReference>
<dbReference type="Proteomes" id="UP001522868">
    <property type="component" value="Unassembled WGS sequence"/>
</dbReference>
<gene>
    <name evidence="4" type="ORF">M1O15_27155</name>
</gene>
<reference evidence="4 5" key="1">
    <citation type="submission" date="2022-04" db="EMBL/GenBank/DDBJ databases">
        <title>Streptomyces sp. nov. LCR6-01 isolated from Lichen of Dirinaria sp.</title>
        <authorList>
            <person name="Kanchanasin P."/>
            <person name="Tanasupawat S."/>
            <person name="Phongsopitanun W."/>
        </authorList>
    </citation>
    <scope>NUCLEOTIDE SEQUENCE [LARGE SCALE GENOMIC DNA]</scope>
    <source>
        <strain evidence="4 5">LCR6-01</strain>
    </source>
</reference>
<proteinExistence type="predicted"/>
<evidence type="ECO:0000313" key="4">
    <source>
        <dbReference type="EMBL" id="MCK8681003.1"/>
    </source>
</evidence>
<organism evidence="4 5">
    <name type="scientific">Streptomyces lichenis</name>
    <dbReference type="NCBI Taxonomy" id="2306967"/>
    <lineage>
        <taxon>Bacteria</taxon>
        <taxon>Bacillati</taxon>
        <taxon>Actinomycetota</taxon>
        <taxon>Actinomycetes</taxon>
        <taxon>Kitasatosporales</taxon>
        <taxon>Streptomycetaceae</taxon>
        <taxon>Streptomyces</taxon>
    </lineage>
</organism>
<protein>
    <submittedName>
        <fullName evidence="4">Helix-turn-helix domain-containing protein</fullName>
    </submittedName>
</protein>
<feature type="region of interest" description="Disordered" evidence="1">
    <location>
        <begin position="140"/>
        <end position="184"/>
    </location>
</feature>